<dbReference type="InterPro" id="IPR003663">
    <property type="entry name" value="Sugar/inositol_transpt"/>
</dbReference>
<dbReference type="PROSITE" id="PS50850">
    <property type="entry name" value="MFS"/>
    <property type="match status" value="1"/>
</dbReference>
<dbReference type="InterPro" id="IPR047984">
    <property type="entry name" value="XylE-like"/>
</dbReference>
<dbReference type="PRINTS" id="PR00171">
    <property type="entry name" value="SUGRTRNSPORT"/>
</dbReference>
<dbReference type="PANTHER" id="PTHR48020">
    <property type="entry name" value="PROTON MYO-INOSITOL COTRANSPORTER"/>
    <property type="match status" value="1"/>
</dbReference>
<evidence type="ECO:0000256" key="6">
    <source>
        <dbReference type="ARBA" id="ARBA00022692"/>
    </source>
</evidence>
<keyword evidence="8 11" id="KW-0472">Membrane</keyword>
<feature type="transmembrane region" description="Helical" evidence="11">
    <location>
        <begin position="373"/>
        <end position="398"/>
    </location>
</feature>
<sequence>MDVRDDALQASTPSTAATGSHSSPHVYRRLRTITVIATFGGLLFGYDTGVISGALPFMSLSPEEGGLGLTPLTEGIVASSLVLGAAFGALFGGRLCDRYGRKRTILGLAVLFFVGALGTALAPELAVMVLFRVLLGLAVGGASATVPVFIAELAPADRRGRLVTQNELMIVTGQLLAYTSNAVIAKTVGEGGVWRWMLAIATVPAVLLWVGMLFVPESPRWLASRGRFDDARGTLGRIRDPQDVDAEFAEIKQRVTADAAEPRAGWRDLGTPWVRRIVIFGFGLASLTQLTGVNSIMYFAPTILLDTGLGRQAALTATIANGVVAVLAVSTGMWLLGRYGRRPMLLTGQVGVTVSLLLIAFCFLVLPESTARSYLVLASMLTFLLFMQGCIATVFWLMLSEIFPLRLRGFAMGTAVFGTWMANFVVTLVFPPLINAVGGITFLLFAAVNAVTFLYYLRTVPETRGRSMEDIESHFRRQFAA</sequence>
<dbReference type="InterPro" id="IPR020846">
    <property type="entry name" value="MFS_dom"/>
</dbReference>
<feature type="transmembrane region" description="Helical" evidence="11">
    <location>
        <begin position="33"/>
        <end position="55"/>
    </location>
</feature>
<dbReference type="InterPro" id="IPR036259">
    <property type="entry name" value="MFS_trans_sf"/>
</dbReference>
<dbReference type="InterPro" id="IPR005828">
    <property type="entry name" value="MFS_sugar_transport-like"/>
</dbReference>
<evidence type="ECO:0000256" key="1">
    <source>
        <dbReference type="ARBA" id="ARBA00004651"/>
    </source>
</evidence>
<evidence type="ECO:0000259" key="12">
    <source>
        <dbReference type="PROSITE" id="PS50850"/>
    </source>
</evidence>
<accession>A0A918F966</accession>
<reference evidence="13" key="1">
    <citation type="journal article" date="2014" name="Int. J. Syst. Evol. Microbiol.">
        <title>Complete genome sequence of Corynebacterium casei LMG S-19264T (=DSM 44701T), isolated from a smear-ripened cheese.</title>
        <authorList>
            <consortium name="US DOE Joint Genome Institute (JGI-PGF)"/>
            <person name="Walter F."/>
            <person name="Albersmeier A."/>
            <person name="Kalinowski J."/>
            <person name="Ruckert C."/>
        </authorList>
    </citation>
    <scope>NUCLEOTIDE SEQUENCE</scope>
    <source>
        <strain evidence="13">JCM 4346</strain>
    </source>
</reference>
<evidence type="ECO:0000256" key="3">
    <source>
        <dbReference type="ARBA" id="ARBA00022448"/>
    </source>
</evidence>
<dbReference type="EMBL" id="BMSX01000006">
    <property type="protein sequence ID" value="GGR13090.1"/>
    <property type="molecule type" value="Genomic_DNA"/>
</dbReference>
<evidence type="ECO:0000256" key="7">
    <source>
        <dbReference type="ARBA" id="ARBA00022989"/>
    </source>
</evidence>
<keyword evidence="7 11" id="KW-1133">Transmembrane helix</keyword>
<dbReference type="RefSeq" id="WP_189936720.1">
    <property type="nucleotide sequence ID" value="NZ_BMSX01000006.1"/>
</dbReference>
<evidence type="ECO:0000256" key="2">
    <source>
        <dbReference type="ARBA" id="ARBA00010992"/>
    </source>
</evidence>
<feature type="transmembrane region" description="Helical" evidence="11">
    <location>
        <begin position="129"/>
        <end position="154"/>
    </location>
</feature>
<dbReference type="NCBIfam" id="TIGR00879">
    <property type="entry name" value="SP"/>
    <property type="match status" value="1"/>
</dbReference>
<evidence type="ECO:0000256" key="8">
    <source>
        <dbReference type="ARBA" id="ARBA00023136"/>
    </source>
</evidence>
<keyword evidence="4" id="KW-1003">Cell membrane</keyword>
<evidence type="ECO:0000313" key="13">
    <source>
        <dbReference type="EMBL" id="GGR13090.1"/>
    </source>
</evidence>
<evidence type="ECO:0000256" key="11">
    <source>
        <dbReference type="SAM" id="Phobius"/>
    </source>
</evidence>
<name>A0A918F966_9ACTN</name>
<dbReference type="InterPro" id="IPR005829">
    <property type="entry name" value="Sugar_transporter_CS"/>
</dbReference>
<feature type="domain" description="Major facilitator superfamily (MFS) profile" evidence="12">
    <location>
        <begin position="33"/>
        <end position="464"/>
    </location>
</feature>
<dbReference type="PANTHER" id="PTHR48020:SF12">
    <property type="entry name" value="PROTON MYO-INOSITOL COTRANSPORTER"/>
    <property type="match status" value="1"/>
</dbReference>
<feature type="transmembrane region" description="Helical" evidence="11">
    <location>
        <begin position="277"/>
        <end position="300"/>
    </location>
</feature>
<reference evidence="13" key="2">
    <citation type="submission" date="2020-09" db="EMBL/GenBank/DDBJ databases">
        <authorList>
            <person name="Sun Q."/>
            <person name="Ohkuma M."/>
        </authorList>
    </citation>
    <scope>NUCLEOTIDE SEQUENCE</scope>
    <source>
        <strain evidence="13">JCM 4346</strain>
    </source>
</reference>
<dbReference type="FunFam" id="1.20.1250.20:FF:000218">
    <property type="entry name" value="facilitated trehalose transporter Tret1"/>
    <property type="match status" value="1"/>
</dbReference>
<dbReference type="GO" id="GO:0005886">
    <property type="term" value="C:plasma membrane"/>
    <property type="evidence" value="ECO:0007669"/>
    <property type="project" value="UniProtKB-SubCell"/>
</dbReference>
<protein>
    <submittedName>
        <fullName evidence="13">Metabolite transport protein YfiG</fullName>
    </submittedName>
</protein>
<gene>
    <name evidence="13" type="primary">yfiG</name>
    <name evidence="13" type="ORF">GCM10010251_31790</name>
</gene>
<dbReference type="AlphaFoldDB" id="A0A918F966"/>
<dbReference type="PROSITE" id="PS00217">
    <property type="entry name" value="SUGAR_TRANSPORT_2"/>
    <property type="match status" value="1"/>
</dbReference>
<feature type="transmembrane region" description="Helical" evidence="11">
    <location>
        <begin position="410"/>
        <end position="430"/>
    </location>
</feature>
<feature type="transmembrane region" description="Helical" evidence="11">
    <location>
        <begin position="312"/>
        <end position="337"/>
    </location>
</feature>
<evidence type="ECO:0000256" key="10">
    <source>
        <dbReference type="SAM" id="MobiDB-lite"/>
    </source>
</evidence>
<keyword evidence="3 9" id="KW-0813">Transport</keyword>
<feature type="transmembrane region" description="Helical" evidence="11">
    <location>
        <begin position="105"/>
        <end position="123"/>
    </location>
</feature>
<feature type="region of interest" description="Disordered" evidence="10">
    <location>
        <begin position="1"/>
        <end position="23"/>
    </location>
</feature>
<dbReference type="SUPFAM" id="SSF103473">
    <property type="entry name" value="MFS general substrate transporter"/>
    <property type="match status" value="1"/>
</dbReference>
<evidence type="ECO:0000256" key="9">
    <source>
        <dbReference type="RuleBase" id="RU003346"/>
    </source>
</evidence>
<feature type="transmembrane region" description="Helical" evidence="11">
    <location>
        <begin position="344"/>
        <end position="367"/>
    </location>
</feature>
<keyword evidence="14" id="KW-1185">Reference proteome</keyword>
<evidence type="ECO:0000256" key="5">
    <source>
        <dbReference type="ARBA" id="ARBA00022597"/>
    </source>
</evidence>
<keyword evidence="6 11" id="KW-0812">Transmembrane</keyword>
<evidence type="ECO:0000313" key="14">
    <source>
        <dbReference type="Proteomes" id="UP000658320"/>
    </source>
</evidence>
<comment type="similarity">
    <text evidence="2 9">Belongs to the major facilitator superfamily. Sugar transporter (TC 2.A.1.1) family.</text>
</comment>
<organism evidence="13 14">
    <name type="scientific">Streptomyces aurantiogriseus</name>
    <dbReference type="NCBI Taxonomy" id="66870"/>
    <lineage>
        <taxon>Bacteria</taxon>
        <taxon>Bacillati</taxon>
        <taxon>Actinomycetota</taxon>
        <taxon>Actinomycetes</taxon>
        <taxon>Kitasatosporales</taxon>
        <taxon>Streptomycetaceae</taxon>
        <taxon>Streptomyces</taxon>
    </lineage>
</organism>
<feature type="transmembrane region" description="Helical" evidence="11">
    <location>
        <begin position="196"/>
        <end position="215"/>
    </location>
</feature>
<dbReference type="Proteomes" id="UP000658320">
    <property type="component" value="Unassembled WGS sequence"/>
</dbReference>
<comment type="caution">
    <text evidence="13">The sequence shown here is derived from an EMBL/GenBank/DDBJ whole genome shotgun (WGS) entry which is preliminary data.</text>
</comment>
<dbReference type="Pfam" id="PF00083">
    <property type="entry name" value="Sugar_tr"/>
    <property type="match status" value="1"/>
</dbReference>
<comment type="subcellular location">
    <subcellularLocation>
        <location evidence="1">Cell membrane</location>
        <topology evidence="1">Multi-pass membrane protein</topology>
    </subcellularLocation>
</comment>
<feature type="transmembrane region" description="Helical" evidence="11">
    <location>
        <begin position="166"/>
        <end position="184"/>
    </location>
</feature>
<dbReference type="Gene3D" id="1.20.1250.20">
    <property type="entry name" value="MFS general substrate transporter like domains"/>
    <property type="match status" value="1"/>
</dbReference>
<keyword evidence="5" id="KW-0762">Sugar transport</keyword>
<evidence type="ECO:0000256" key="4">
    <source>
        <dbReference type="ARBA" id="ARBA00022475"/>
    </source>
</evidence>
<feature type="transmembrane region" description="Helical" evidence="11">
    <location>
        <begin position="436"/>
        <end position="457"/>
    </location>
</feature>
<feature type="compositionally biased region" description="Polar residues" evidence="10">
    <location>
        <begin position="9"/>
        <end position="23"/>
    </location>
</feature>
<dbReference type="CDD" id="cd17359">
    <property type="entry name" value="MFS_XylE_like"/>
    <property type="match status" value="1"/>
</dbReference>
<proteinExistence type="inferred from homology"/>
<dbReference type="GO" id="GO:0022857">
    <property type="term" value="F:transmembrane transporter activity"/>
    <property type="evidence" value="ECO:0007669"/>
    <property type="project" value="InterPro"/>
</dbReference>
<feature type="transmembrane region" description="Helical" evidence="11">
    <location>
        <begin position="75"/>
        <end position="93"/>
    </location>
</feature>
<dbReference type="InterPro" id="IPR050814">
    <property type="entry name" value="Myo-inositol_Transporter"/>
</dbReference>